<dbReference type="PROSITE" id="PS00141">
    <property type="entry name" value="ASP_PROTEASE"/>
    <property type="match status" value="1"/>
</dbReference>
<dbReference type="GO" id="GO:0006310">
    <property type="term" value="P:DNA recombination"/>
    <property type="evidence" value="ECO:0007669"/>
    <property type="project" value="UniProtKB-KW"/>
</dbReference>
<dbReference type="InterPro" id="IPR000477">
    <property type="entry name" value="RT_dom"/>
</dbReference>
<dbReference type="PANTHER" id="PTHR37984:SF5">
    <property type="entry name" value="PROTEIN NYNRIN-LIKE"/>
    <property type="match status" value="1"/>
</dbReference>
<dbReference type="Gene3D" id="2.40.70.10">
    <property type="entry name" value="Acid Proteases"/>
    <property type="match status" value="1"/>
</dbReference>
<dbReference type="Pfam" id="PF00665">
    <property type="entry name" value="rve"/>
    <property type="match status" value="1"/>
</dbReference>
<dbReference type="Gene3D" id="3.30.70.270">
    <property type="match status" value="2"/>
</dbReference>
<evidence type="ECO:0000256" key="7">
    <source>
        <dbReference type="ARBA" id="ARBA00022759"/>
    </source>
</evidence>
<dbReference type="Proteomes" id="UP000275267">
    <property type="component" value="Unassembled WGS sequence"/>
</dbReference>
<dbReference type="Pfam" id="PF24626">
    <property type="entry name" value="SH3_Tf2-1"/>
    <property type="match status" value="1"/>
</dbReference>
<dbReference type="InterPro" id="IPR001584">
    <property type="entry name" value="Integrase_cat-core"/>
</dbReference>
<keyword evidence="22" id="KW-1185">Reference proteome</keyword>
<dbReference type="GO" id="GO:0003964">
    <property type="term" value="F:RNA-directed DNA polymerase activity"/>
    <property type="evidence" value="ECO:0007669"/>
    <property type="project" value="UniProtKB-KW"/>
</dbReference>
<dbReference type="FunFam" id="3.10.10.10:FF:000007">
    <property type="entry name" value="Retrovirus-related Pol polyprotein from transposon 17.6-like Protein"/>
    <property type="match status" value="1"/>
</dbReference>
<dbReference type="InterPro" id="IPR050951">
    <property type="entry name" value="Retrovirus_Pol_polyprotein"/>
</dbReference>
<dbReference type="Pfam" id="PF00385">
    <property type="entry name" value="Chromo"/>
    <property type="match status" value="1"/>
</dbReference>
<dbReference type="PROSITE" id="PS50994">
    <property type="entry name" value="INTEGRASE"/>
    <property type="match status" value="1"/>
</dbReference>
<evidence type="ECO:0000256" key="6">
    <source>
        <dbReference type="ARBA" id="ARBA00022750"/>
    </source>
</evidence>
<dbReference type="SMART" id="SM00298">
    <property type="entry name" value="CHROMO"/>
    <property type="match status" value="1"/>
</dbReference>
<comment type="caution">
    <text evidence="21">The sequence shown here is derived from an EMBL/GenBank/DDBJ whole genome shotgun (WGS) entry which is preliminary data.</text>
</comment>
<dbReference type="PROSITE" id="PS50013">
    <property type="entry name" value="CHROMO_2"/>
    <property type="match status" value="1"/>
</dbReference>
<keyword evidence="4" id="KW-0540">Nuclease</keyword>
<feature type="domain" description="Integrase catalytic" evidence="20">
    <location>
        <begin position="874"/>
        <end position="1036"/>
    </location>
</feature>
<keyword evidence="6" id="KW-0064">Aspartyl protease</keyword>
<evidence type="ECO:0000256" key="12">
    <source>
        <dbReference type="ARBA" id="ARBA00022918"/>
    </source>
</evidence>
<dbReference type="InterPro" id="IPR043502">
    <property type="entry name" value="DNA/RNA_pol_sf"/>
</dbReference>
<evidence type="ECO:0008006" key="23">
    <source>
        <dbReference type="Google" id="ProtNLM"/>
    </source>
</evidence>
<dbReference type="GO" id="GO:0004519">
    <property type="term" value="F:endonuclease activity"/>
    <property type="evidence" value="ECO:0007669"/>
    <property type="project" value="UniProtKB-KW"/>
</dbReference>
<gene>
    <name evidence="21" type="ORF">C2845_PM09G07430</name>
</gene>
<keyword evidence="10" id="KW-0694">RNA-binding</keyword>
<keyword evidence="3" id="KW-0548">Nucleotidyltransferase</keyword>
<feature type="compositionally biased region" description="Low complexity" evidence="17">
    <location>
        <begin position="41"/>
        <end position="65"/>
    </location>
</feature>
<evidence type="ECO:0000256" key="15">
    <source>
        <dbReference type="ARBA" id="ARBA00023172"/>
    </source>
</evidence>
<keyword evidence="14" id="KW-0238">DNA-binding</keyword>
<keyword evidence="13" id="KW-0239">DNA-directed DNA polymerase</keyword>
<organism evidence="21 22">
    <name type="scientific">Panicum miliaceum</name>
    <name type="common">Proso millet</name>
    <name type="synonym">Broomcorn millet</name>
    <dbReference type="NCBI Taxonomy" id="4540"/>
    <lineage>
        <taxon>Eukaryota</taxon>
        <taxon>Viridiplantae</taxon>
        <taxon>Streptophyta</taxon>
        <taxon>Embryophyta</taxon>
        <taxon>Tracheophyta</taxon>
        <taxon>Spermatophyta</taxon>
        <taxon>Magnoliopsida</taxon>
        <taxon>Liliopsida</taxon>
        <taxon>Poales</taxon>
        <taxon>Poaceae</taxon>
        <taxon>PACMAD clade</taxon>
        <taxon>Panicoideae</taxon>
        <taxon>Panicodae</taxon>
        <taxon>Paniceae</taxon>
        <taxon>Panicinae</taxon>
        <taxon>Panicum</taxon>
        <taxon>Panicum sect. Panicum</taxon>
    </lineage>
</organism>
<dbReference type="AlphaFoldDB" id="A0A3L6S0B7"/>
<keyword evidence="1" id="KW-0645">Protease</keyword>
<dbReference type="Pfam" id="PF00078">
    <property type="entry name" value="RVT_1"/>
    <property type="match status" value="1"/>
</dbReference>
<dbReference type="CDD" id="cd09274">
    <property type="entry name" value="RNase_HI_RT_Ty3"/>
    <property type="match status" value="1"/>
</dbReference>
<dbReference type="GO" id="GO:0004190">
    <property type="term" value="F:aspartic-type endopeptidase activity"/>
    <property type="evidence" value="ECO:0007669"/>
    <property type="project" value="UniProtKB-KW"/>
</dbReference>
<evidence type="ECO:0000256" key="17">
    <source>
        <dbReference type="SAM" id="MobiDB-lite"/>
    </source>
</evidence>
<dbReference type="GO" id="GO:0015074">
    <property type="term" value="P:DNA integration"/>
    <property type="evidence" value="ECO:0007669"/>
    <property type="project" value="UniProtKB-KW"/>
</dbReference>
<keyword evidence="15" id="KW-0233">DNA recombination</keyword>
<dbReference type="InterPro" id="IPR043128">
    <property type="entry name" value="Rev_trsase/Diguanyl_cyclase"/>
</dbReference>
<evidence type="ECO:0000313" key="21">
    <source>
        <dbReference type="EMBL" id="RLN12727.1"/>
    </source>
</evidence>
<evidence type="ECO:0000259" key="18">
    <source>
        <dbReference type="PROSITE" id="PS50013"/>
    </source>
</evidence>
<keyword evidence="11" id="KW-0229">DNA integration</keyword>
<evidence type="ECO:0000259" key="20">
    <source>
        <dbReference type="PROSITE" id="PS50994"/>
    </source>
</evidence>
<evidence type="ECO:0000256" key="10">
    <source>
        <dbReference type="ARBA" id="ARBA00022884"/>
    </source>
</evidence>
<dbReference type="InterPro" id="IPR041577">
    <property type="entry name" value="RT_RNaseH_2"/>
</dbReference>
<keyword evidence="5" id="KW-0479">Metal-binding</keyword>
<dbReference type="GO" id="GO:0003887">
    <property type="term" value="F:DNA-directed DNA polymerase activity"/>
    <property type="evidence" value="ECO:0007669"/>
    <property type="project" value="UniProtKB-KW"/>
</dbReference>
<keyword evidence="12" id="KW-0695">RNA-directed DNA polymerase</keyword>
<evidence type="ECO:0000256" key="2">
    <source>
        <dbReference type="ARBA" id="ARBA00022679"/>
    </source>
</evidence>
<dbReference type="InterPro" id="IPR012337">
    <property type="entry name" value="RNaseH-like_sf"/>
</dbReference>
<dbReference type="GO" id="GO:0003677">
    <property type="term" value="F:DNA binding"/>
    <property type="evidence" value="ECO:0007669"/>
    <property type="project" value="UniProtKB-KW"/>
</dbReference>
<evidence type="ECO:0000256" key="9">
    <source>
        <dbReference type="ARBA" id="ARBA00022842"/>
    </source>
</evidence>
<dbReference type="SUPFAM" id="SSF53098">
    <property type="entry name" value="Ribonuclease H-like"/>
    <property type="match status" value="1"/>
</dbReference>
<dbReference type="Pfam" id="PF17921">
    <property type="entry name" value="Integrase_H2C2"/>
    <property type="match status" value="1"/>
</dbReference>
<dbReference type="InterPro" id="IPR000953">
    <property type="entry name" value="Chromo/chromo_shadow_dom"/>
</dbReference>
<dbReference type="OrthoDB" id="669841at2759"/>
<dbReference type="Gene3D" id="1.10.340.70">
    <property type="match status" value="1"/>
</dbReference>
<dbReference type="SUPFAM" id="SSF50630">
    <property type="entry name" value="Acid proteases"/>
    <property type="match status" value="1"/>
</dbReference>
<dbReference type="InterPro" id="IPR023780">
    <property type="entry name" value="Chromo_domain"/>
</dbReference>
<evidence type="ECO:0000256" key="1">
    <source>
        <dbReference type="ARBA" id="ARBA00022670"/>
    </source>
</evidence>
<dbReference type="GO" id="GO:0006508">
    <property type="term" value="P:proteolysis"/>
    <property type="evidence" value="ECO:0007669"/>
    <property type="project" value="UniProtKB-KW"/>
</dbReference>
<reference evidence="22" key="1">
    <citation type="journal article" date="2019" name="Nat. Commun.">
        <title>The genome of broomcorn millet.</title>
        <authorList>
            <person name="Zou C."/>
            <person name="Miki D."/>
            <person name="Li D."/>
            <person name="Tang Q."/>
            <person name="Xiao L."/>
            <person name="Rajput S."/>
            <person name="Deng P."/>
            <person name="Jia W."/>
            <person name="Huang R."/>
            <person name="Zhang M."/>
            <person name="Sun Y."/>
            <person name="Hu J."/>
            <person name="Fu X."/>
            <person name="Schnable P.S."/>
            <person name="Li F."/>
            <person name="Zhang H."/>
            <person name="Feng B."/>
            <person name="Zhu X."/>
            <person name="Liu R."/>
            <person name="Schnable J.C."/>
            <person name="Zhu J.-K."/>
            <person name="Zhang H."/>
        </authorList>
    </citation>
    <scope>NUCLEOTIDE SEQUENCE [LARGE SCALE GENOMIC DNA]</scope>
</reference>
<dbReference type="Gene3D" id="3.30.420.10">
    <property type="entry name" value="Ribonuclease H-like superfamily/Ribonuclease H"/>
    <property type="match status" value="1"/>
</dbReference>
<name>A0A3L6S0B7_PANMI</name>
<evidence type="ECO:0000256" key="13">
    <source>
        <dbReference type="ARBA" id="ARBA00022932"/>
    </source>
</evidence>
<feature type="domain" description="Chromo" evidence="18">
    <location>
        <begin position="1181"/>
        <end position="1225"/>
    </location>
</feature>
<dbReference type="InterPro" id="IPR021109">
    <property type="entry name" value="Peptidase_aspartic_dom_sf"/>
</dbReference>
<protein>
    <recommendedName>
        <fullName evidence="23">Reverse transcriptase</fullName>
    </recommendedName>
</protein>
<keyword evidence="9" id="KW-0460">Magnesium</keyword>
<keyword evidence="16" id="KW-0511">Multifunctional enzyme</keyword>
<dbReference type="GO" id="GO:0046872">
    <property type="term" value="F:metal ion binding"/>
    <property type="evidence" value="ECO:0007669"/>
    <property type="project" value="UniProtKB-KW"/>
</dbReference>
<dbReference type="Gene3D" id="3.10.10.10">
    <property type="entry name" value="HIV Type 1 Reverse Transcriptase, subunit A, domain 1"/>
    <property type="match status" value="1"/>
</dbReference>
<accession>A0A3L6S0B7</accession>
<evidence type="ECO:0000256" key="16">
    <source>
        <dbReference type="ARBA" id="ARBA00023268"/>
    </source>
</evidence>
<dbReference type="FunFam" id="3.30.70.270:FF:000020">
    <property type="entry name" value="Transposon Tf2-6 polyprotein-like Protein"/>
    <property type="match status" value="1"/>
</dbReference>
<keyword evidence="2" id="KW-0808">Transferase</keyword>
<proteinExistence type="predicted"/>
<keyword evidence="8" id="KW-0378">Hydrolase</keyword>
<evidence type="ECO:0000256" key="11">
    <source>
        <dbReference type="ARBA" id="ARBA00022908"/>
    </source>
</evidence>
<dbReference type="CDD" id="cd01647">
    <property type="entry name" value="RT_LTR"/>
    <property type="match status" value="1"/>
</dbReference>
<feature type="domain" description="Reverse transcriptase" evidence="19">
    <location>
        <begin position="359"/>
        <end position="538"/>
    </location>
</feature>
<dbReference type="InterPro" id="IPR016197">
    <property type="entry name" value="Chromo-like_dom_sf"/>
</dbReference>
<dbReference type="Gene3D" id="2.40.50.40">
    <property type="match status" value="1"/>
</dbReference>
<dbReference type="CDD" id="cd00303">
    <property type="entry name" value="retropepsin_like"/>
    <property type="match status" value="1"/>
</dbReference>
<dbReference type="Pfam" id="PF17919">
    <property type="entry name" value="RT_RNaseH_2"/>
    <property type="match status" value="1"/>
</dbReference>
<dbReference type="InterPro" id="IPR041588">
    <property type="entry name" value="Integrase_H2C2"/>
</dbReference>
<dbReference type="FunFam" id="3.30.420.10:FF:000219">
    <property type="entry name" value="Putative retroelement"/>
    <property type="match status" value="1"/>
</dbReference>
<dbReference type="InterPro" id="IPR001969">
    <property type="entry name" value="Aspartic_peptidase_AS"/>
</dbReference>
<dbReference type="GO" id="GO:0003723">
    <property type="term" value="F:RNA binding"/>
    <property type="evidence" value="ECO:0007669"/>
    <property type="project" value="UniProtKB-KW"/>
</dbReference>
<evidence type="ECO:0000256" key="4">
    <source>
        <dbReference type="ARBA" id="ARBA00022722"/>
    </source>
</evidence>
<evidence type="ECO:0000256" key="5">
    <source>
        <dbReference type="ARBA" id="ARBA00022723"/>
    </source>
</evidence>
<feature type="region of interest" description="Disordered" evidence="17">
    <location>
        <begin position="17"/>
        <end position="68"/>
    </location>
</feature>
<dbReference type="SUPFAM" id="SSF54160">
    <property type="entry name" value="Chromo domain-like"/>
    <property type="match status" value="1"/>
</dbReference>
<keyword evidence="7" id="KW-0255">Endonuclease</keyword>
<evidence type="ECO:0000256" key="3">
    <source>
        <dbReference type="ARBA" id="ARBA00022695"/>
    </source>
</evidence>
<dbReference type="EMBL" id="PQIB02000006">
    <property type="protein sequence ID" value="RLN12727.1"/>
    <property type="molecule type" value="Genomic_DNA"/>
</dbReference>
<dbReference type="Pfam" id="PF13650">
    <property type="entry name" value="Asp_protease_2"/>
    <property type="match status" value="1"/>
</dbReference>
<evidence type="ECO:0000259" key="19">
    <source>
        <dbReference type="PROSITE" id="PS50878"/>
    </source>
</evidence>
<dbReference type="InterPro" id="IPR056924">
    <property type="entry name" value="SH3_Tf2-1"/>
</dbReference>
<evidence type="ECO:0000313" key="22">
    <source>
        <dbReference type="Proteomes" id="UP000275267"/>
    </source>
</evidence>
<dbReference type="SUPFAM" id="SSF56672">
    <property type="entry name" value="DNA/RNA polymerases"/>
    <property type="match status" value="1"/>
</dbReference>
<dbReference type="PANTHER" id="PTHR37984">
    <property type="entry name" value="PROTEIN CBG26694"/>
    <property type="match status" value="1"/>
</dbReference>
<dbReference type="STRING" id="4540.A0A3L6S0B7"/>
<dbReference type="InterPro" id="IPR036397">
    <property type="entry name" value="RNaseH_sf"/>
</dbReference>
<dbReference type="PROSITE" id="PS50878">
    <property type="entry name" value="RT_POL"/>
    <property type="match status" value="1"/>
</dbReference>
<sequence length="1256" mass="138972">MFLARAFESRATATTALLQQRGARTPPRPGFPSHPQGTDVTPAGTPVTQAPAAATTAPAATAAPSSPAPPLARLFRRLSPAEMQARRRQGLCYNCDEQYVRGHVCPRLFYLEAADFIVDDGASVGAVLPEDQAVDEAAHTHALVVSLHALAGIRTYHTMLLPVTVKGERFLALLDTGSTHTFLQGAAMSRLGLAPRGGDHLRVTVASGERVPCDGIARDVPVIISGAAFSLTCVGLALGCFDFILGVDFLGTLGPLTWDFEGLTVSFLQDGRRVTWQCVGAPGAPSQQGSLAAVTTDPQQPLLDELLLQHGAVFDIPRGLPQARPYDHLLPGTAPVAVRPYRYPQLQKDELERQCAAMLEQGIIRPSTSPFSAPVLLVKKADGSWRFCIDYRALNDRTSKDKFPIPVVDELLDELHGATYFTKLDLRSGYHQVRMHPADVEKTAFRTHHGHFEFLVMPFGLANAPATFQALMNDVLRPFLRRFVLVFFDDILIYSSSWSKHLQHMGLVFTTLRAHGLFLKRSKCSFGALSVTYLGHVISADGVAMDSDKVTAVASWPTPRSPRGVRGFLGLAGYYRKFIRDFGAIAAPLTRLLRKEAFVWTAEADDAFAALKRALSSAPVLQMPDFDRGFVVDCDASGAGFGAVLHQGGGPLAFFSQPFAARHIKLAAYERELIGLVQAVRHWRPYLWGRRFLVRTDHYSLKFLLDQRLSTVPQHQWISKLFGFDFTVEYRPGRLNSAADALSRRDEAAASCALSGPSFDLFTDIRRATATDPVSRDLLQQLATASLDAPWTAADGFLLHGKRIYVPAVGDLRDQVVALAHSAGHEGVQKTLVRLRGDFYIPGDRQLVQAFVRTCDVCQRNKTPTTQPAGLLQPLDVPSQVWADIAMDFIEGLPKVQGKSVILTVVDRFSKYAHFIALSHPYTAAWVARAFFEGIVRLHGFPTSIVSDRDPVFTSNMWRDLLKCAGVKLRLSTAFHPQTDGQSEVVNKVIAMYLRCATGDRPRSWVDWLPWAEYCYNTSFHSALRATPFEVVYGRSPPSLLPHQEGAATTEAVDTMLRDRDAFLVEVRERLLQAQQYAKRHHDEHHRAVEFDVGAWVLLRLLHRPTHALASPSKGKLRPRYAGPFQIVERIGRVAYRLQLPAEARLHDVFHVGLLKPYHYDGTPPAAPAVLPPVQDGRLLPAPERVLRAQLRRGDWHLLVKWQGLSDDDATWEPLQDFKSLYPNVQLEDELFAEAGRDVMTGLQYSRRGRSSSSSS</sequence>
<evidence type="ECO:0000256" key="14">
    <source>
        <dbReference type="ARBA" id="ARBA00023125"/>
    </source>
</evidence>
<evidence type="ECO:0000256" key="8">
    <source>
        <dbReference type="ARBA" id="ARBA00022801"/>
    </source>
</evidence>